<organism evidence="1 2">
    <name type="scientific">Rhodocyclus tenuis</name>
    <name type="common">Rhodospirillum tenue</name>
    <dbReference type="NCBI Taxonomy" id="1066"/>
    <lineage>
        <taxon>Bacteria</taxon>
        <taxon>Pseudomonadati</taxon>
        <taxon>Pseudomonadota</taxon>
        <taxon>Betaproteobacteria</taxon>
        <taxon>Rhodocyclales</taxon>
        <taxon>Rhodocyclaceae</taxon>
        <taxon>Rhodocyclus</taxon>
    </lineage>
</organism>
<name>A0A840GGG1_RHOTE</name>
<dbReference type="EMBL" id="JACIGE010000006">
    <property type="protein sequence ID" value="MBB4247592.1"/>
    <property type="molecule type" value="Genomic_DNA"/>
</dbReference>
<evidence type="ECO:0000313" key="1">
    <source>
        <dbReference type="EMBL" id="MBB4247592.1"/>
    </source>
</evidence>
<keyword evidence="2" id="KW-1185">Reference proteome</keyword>
<sequence>MHRRVSADLKSGQYWDAIDSARSWLECTSYGQLARELARIDDDERASLIALLRDVLLMGGPLGGPLWGTPLLFRYDSPTRDEVVFMPPKRLPAGSVLAGWLPVYLLDSEEPLGFACKPASIAVATGALSAAVLVLQSADTEPPELADDWLATSVSPADDERVMLSAGPLLPWIEALEAAQLMLDEIAIAALPENSPRRESAGQISPLFLSPKAQALASARVLHLAEFAAPAKRPKTGKKGRQEN</sequence>
<dbReference type="RefSeq" id="WP_153116539.1">
    <property type="nucleotide sequence ID" value="NZ_JACIGE010000006.1"/>
</dbReference>
<evidence type="ECO:0000313" key="2">
    <source>
        <dbReference type="Proteomes" id="UP000587070"/>
    </source>
</evidence>
<protein>
    <submittedName>
        <fullName evidence="1">Uncharacterized protein</fullName>
    </submittedName>
</protein>
<comment type="caution">
    <text evidence="1">The sequence shown here is derived from an EMBL/GenBank/DDBJ whole genome shotgun (WGS) entry which is preliminary data.</text>
</comment>
<accession>A0A840GGG1</accession>
<proteinExistence type="predicted"/>
<dbReference type="AlphaFoldDB" id="A0A840GGG1"/>
<dbReference type="OrthoDB" id="9983062at2"/>
<gene>
    <name evidence="1" type="ORF">GGD90_001966</name>
</gene>
<reference evidence="1 2" key="1">
    <citation type="submission" date="2020-08" db="EMBL/GenBank/DDBJ databases">
        <title>Genome sequencing of Purple Non-Sulfur Bacteria from various extreme environments.</title>
        <authorList>
            <person name="Mayer M."/>
        </authorList>
    </citation>
    <scope>NUCLEOTIDE SEQUENCE [LARGE SCALE GENOMIC DNA]</scope>
    <source>
        <strain evidence="1 2">2761</strain>
    </source>
</reference>
<dbReference type="Proteomes" id="UP000587070">
    <property type="component" value="Unassembled WGS sequence"/>
</dbReference>